<dbReference type="Pfam" id="PF03969">
    <property type="entry name" value="AFG1_ATPase"/>
    <property type="match status" value="1"/>
</dbReference>
<organism evidence="4 5">
    <name type="scientific">Perilla frutescens var. hirtella</name>
    <name type="common">Perilla citriodora</name>
    <name type="synonym">Perilla setoyensis</name>
    <dbReference type="NCBI Taxonomy" id="608512"/>
    <lineage>
        <taxon>Eukaryota</taxon>
        <taxon>Viridiplantae</taxon>
        <taxon>Streptophyta</taxon>
        <taxon>Embryophyta</taxon>
        <taxon>Tracheophyta</taxon>
        <taxon>Spermatophyta</taxon>
        <taxon>Magnoliopsida</taxon>
        <taxon>eudicotyledons</taxon>
        <taxon>Gunneridae</taxon>
        <taxon>Pentapetalae</taxon>
        <taxon>asterids</taxon>
        <taxon>lamiids</taxon>
        <taxon>Lamiales</taxon>
        <taxon>Lamiaceae</taxon>
        <taxon>Nepetoideae</taxon>
        <taxon>Elsholtzieae</taxon>
        <taxon>Perilla</taxon>
    </lineage>
</organism>
<evidence type="ECO:0000313" key="4">
    <source>
        <dbReference type="EMBL" id="KAH6835949.1"/>
    </source>
</evidence>
<evidence type="ECO:0000256" key="2">
    <source>
        <dbReference type="ARBA" id="ARBA00022741"/>
    </source>
</evidence>
<keyword evidence="2" id="KW-0547">Nucleotide-binding</keyword>
<proteinExistence type="inferred from homology"/>
<evidence type="ECO:0000313" key="5">
    <source>
        <dbReference type="Proteomes" id="UP001190926"/>
    </source>
</evidence>
<keyword evidence="5" id="KW-1185">Reference proteome</keyword>
<evidence type="ECO:0000256" key="3">
    <source>
        <dbReference type="ARBA" id="ARBA00022840"/>
    </source>
</evidence>
<dbReference type="EMBL" id="SDAM02000029">
    <property type="protein sequence ID" value="KAH6835949.1"/>
    <property type="molecule type" value="Genomic_DNA"/>
</dbReference>
<comment type="caution">
    <text evidence="4">The sequence shown here is derived from an EMBL/GenBank/DDBJ whole genome shotgun (WGS) entry which is preliminary data.</text>
</comment>
<gene>
    <name evidence="4" type="ORF">C2S53_005303</name>
</gene>
<dbReference type="GO" id="GO:0005739">
    <property type="term" value="C:mitochondrion"/>
    <property type="evidence" value="ECO:0007669"/>
    <property type="project" value="TreeGrafter"/>
</dbReference>
<comment type="similarity">
    <text evidence="1">Belongs to the AFG1 ATPase family.</text>
</comment>
<dbReference type="InterPro" id="IPR027417">
    <property type="entry name" value="P-loop_NTPase"/>
</dbReference>
<dbReference type="GO" id="GO:0009507">
    <property type="term" value="C:chloroplast"/>
    <property type="evidence" value="ECO:0007669"/>
    <property type="project" value="TreeGrafter"/>
</dbReference>
<dbReference type="Gene3D" id="3.40.50.300">
    <property type="entry name" value="P-loop containing nucleotide triphosphate hydrolases"/>
    <property type="match status" value="1"/>
</dbReference>
<dbReference type="PANTHER" id="PTHR12169">
    <property type="entry name" value="ATPASE N2B"/>
    <property type="match status" value="1"/>
</dbReference>
<dbReference type="Proteomes" id="UP001190926">
    <property type="component" value="Unassembled WGS sequence"/>
</dbReference>
<dbReference type="PANTHER" id="PTHR12169:SF29">
    <property type="entry name" value="AFG1-LIKE ATPASE FAMILY PROTEIN"/>
    <property type="match status" value="1"/>
</dbReference>
<dbReference type="GO" id="GO:0005524">
    <property type="term" value="F:ATP binding"/>
    <property type="evidence" value="ECO:0007669"/>
    <property type="project" value="UniProtKB-KW"/>
</dbReference>
<reference evidence="4 5" key="1">
    <citation type="journal article" date="2021" name="Nat. Commun.">
        <title>Incipient diploidization of the medicinal plant Perilla within 10,000 years.</title>
        <authorList>
            <person name="Zhang Y."/>
            <person name="Shen Q."/>
            <person name="Leng L."/>
            <person name="Zhang D."/>
            <person name="Chen S."/>
            <person name="Shi Y."/>
            <person name="Ning Z."/>
            <person name="Chen S."/>
        </authorList>
    </citation>
    <scope>NUCLEOTIDE SEQUENCE [LARGE SCALE GENOMIC DNA]</scope>
    <source>
        <strain evidence="5">cv. PC099</strain>
    </source>
</reference>
<dbReference type="AlphaFoldDB" id="A0AAD4JLE0"/>
<dbReference type="GO" id="GO:0016887">
    <property type="term" value="F:ATP hydrolysis activity"/>
    <property type="evidence" value="ECO:0007669"/>
    <property type="project" value="InterPro"/>
</dbReference>
<evidence type="ECO:0000256" key="1">
    <source>
        <dbReference type="ARBA" id="ARBA00010322"/>
    </source>
</evidence>
<dbReference type="InterPro" id="IPR005654">
    <property type="entry name" value="ATPase_AFG1-like"/>
</dbReference>
<name>A0AAD4JLE0_PERFH</name>
<accession>A0AAD4JLE0</accession>
<sequence length="189" mass="21526">MRKVIRAARQLRPALWYRGNFGDDGSSRRRDFWCNTNSYSLARNVDVCRCIHPWYMISRAISPGVAKVANGVAELNRDGPLMEYGRRIAAGELFDGDTSQLGTIGELQHLYDELVAKAGACRLDRYATSQKAGRRRWYLSRFMPQTPYTAVKGLYLHGGVGTGKTMLMDLFFDQLPINKVKCHRSFYYA</sequence>
<keyword evidence="3" id="KW-0067">ATP-binding</keyword>
<protein>
    <submittedName>
        <fullName evidence="4">AFG1-like ATPase family protein</fullName>
    </submittedName>
</protein>